<name>A0A1H4YAZ4_9BRAD</name>
<gene>
    <name evidence="2" type="ORF">SAMN05444164_3864</name>
</gene>
<keyword evidence="1" id="KW-0812">Transmembrane</keyword>
<evidence type="ECO:0000256" key="1">
    <source>
        <dbReference type="SAM" id="Phobius"/>
    </source>
</evidence>
<organism evidence="2 3">
    <name type="scientific">Bradyrhizobium erythrophlei</name>
    <dbReference type="NCBI Taxonomy" id="1437360"/>
    <lineage>
        <taxon>Bacteria</taxon>
        <taxon>Pseudomonadati</taxon>
        <taxon>Pseudomonadota</taxon>
        <taxon>Alphaproteobacteria</taxon>
        <taxon>Hyphomicrobiales</taxon>
        <taxon>Nitrobacteraceae</taxon>
        <taxon>Bradyrhizobium</taxon>
    </lineage>
</organism>
<protein>
    <submittedName>
        <fullName evidence="2">Uncharacterized protein</fullName>
    </submittedName>
</protein>
<dbReference type="EMBL" id="FNTH01000001">
    <property type="protein sequence ID" value="SED15069.1"/>
    <property type="molecule type" value="Genomic_DNA"/>
</dbReference>
<sequence>MIQAVKKYYKVLSGELPKAVGGIAVLLALIVLGFVIGMV</sequence>
<feature type="transmembrane region" description="Helical" evidence="1">
    <location>
        <begin position="20"/>
        <end position="38"/>
    </location>
</feature>
<proteinExistence type="predicted"/>
<accession>A0A1H4YAZ4</accession>
<keyword evidence="1" id="KW-1133">Transmembrane helix</keyword>
<evidence type="ECO:0000313" key="3">
    <source>
        <dbReference type="Proteomes" id="UP000198992"/>
    </source>
</evidence>
<keyword evidence="1" id="KW-0472">Membrane</keyword>
<reference evidence="2 3" key="1">
    <citation type="submission" date="2016-10" db="EMBL/GenBank/DDBJ databases">
        <authorList>
            <person name="de Groot N.N."/>
        </authorList>
    </citation>
    <scope>NUCLEOTIDE SEQUENCE [LARGE SCALE GENOMIC DNA]</scope>
    <source>
        <strain evidence="2 3">MT12</strain>
    </source>
</reference>
<evidence type="ECO:0000313" key="2">
    <source>
        <dbReference type="EMBL" id="SED15069.1"/>
    </source>
</evidence>
<dbReference type="Proteomes" id="UP000198992">
    <property type="component" value="Unassembled WGS sequence"/>
</dbReference>
<dbReference type="AlphaFoldDB" id="A0A1H4YAZ4"/>